<gene>
    <name evidence="1" type="ORF">CDAR_179341</name>
</gene>
<evidence type="ECO:0000313" key="1">
    <source>
        <dbReference type="EMBL" id="GIX93911.1"/>
    </source>
</evidence>
<dbReference type="Proteomes" id="UP001054837">
    <property type="component" value="Unassembled WGS sequence"/>
</dbReference>
<evidence type="ECO:0000313" key="2">
    <source>
        <dbReference type="Proteomes" id="UP001054837"/>
    </source>
</evidence>
<reference evidence="1 2" key="1">
    <citation type="submission" date="2021-06" db="EMBL/GenBank/DDBJ databases">
        <title>Caerostris darwini draft genome.</title>
        <authorList>
            <person name="Kono N."/>
            <person name="Arakawa K."/>
        </authorList>
    </citation>
    <scope>NUCLEOTIDE SEQUENCE [LARGE SCALE GENOMIC DNA]</scope>
</reference>
<keyword evidence="2" id="KW-1185">Reference proteome</keyword>
<name>A0AAV4PDW1_9ARAC</name>
<organism evidence="1 2">
    <name type="scientific">Caerostris darwini</name>
    <dbReference type="NCBI Taxonomy" id="1538125"/>
    <lineage>
        <taxon>Eukaryota</taxon>
        <taxon>Metazoa</taxon>
        <taxon>Ecdysozoa</taxon>
        <taxon>Arthropoda</taxon>
        <taxon>Chelicerata</taxon>
        <taxon>Arachnida</taxon>
        <taxon>Araneae</taxon>
        <taxon>Araneomorphae</taxon>
        <taxon>Entelegynae</taxon>
        <taxon>Araneoidea</taxon>
        <taxon>Araneidae</taxon>
        <taxon>Caerostris</taxon>
    </lineage>
</organism>
<sequence length="191" mass="20875">MSPVFELRNASHKMSNGGPKSNAISGAVAEKVPPSLFIFRKRASLPFVHAPLSPANQTEGLRTRWVLFLKKEESILLSGSLILNPTTIKFFLIIEMFPLICIKMVCVSATGPFTAQEICVPAFELRNAPRKISNGASNRMPSAVPSPKSPPPSLFIFWKRASLPFVHAPLYACKSDGRAPNQMGSSPEKEP</sequence>
<dbReference type="AlphaFoldDB" id="A0AAV4PDW1"/>
<comment type="caution">
    <text evidence="1">The sequence shown here is derived from an EMBL/GenBank/DDBJ whole genome shotgun (WGS) entry which is preliminary data.</text>
</comment>
<proteinExistence type="predicted"/>
<accession>A0AAV4PDW1</accession>
<protein>
    <submittedName>
        <fullName evidence="1">Uncharacterized protein</fullName>
    </submittedName>
</protein>
<dbReference type="EMBL" id="BPLQ01002550">
    <property type="protein sequence ID" value="GIX93911.1"/>
    <property type="molecule type" value="Genomic_DNA"/>
</dbReference>